<keyword evidence="2 9" id="KW-0732">Signal</keyword>
<evidence type="ECO:0000256" key="4">
    <source>
        <dbReference type="ARBA" id="ARBA00023001"/>
    </source>
</evidence>
<name>A0A916VFW4_9BACL</name>
<keyword evidence="3 8" id="KW-0378">Hydrolase</keyword>
<reference evidence="13" key="1">
    <citation type="submission" date="2020-08" db="EMBL/GenBank/DDBJ databases">
        <authorList>
            <person name="Uke A."/>
            <person name="Chhe C."/>
            <person name="Baramee S."/>
            <person name="Kosugi A."/>
        </authorList>
    </citation>
    <scope>NUCLEOTIDE SEQUENCE</scope>
    <source>
        <strain evidence="13">DA-C8</strain>
    </source>
</reference>
<keyword evidence="4" id="KW-0136">Cellulose degradation</keyword>
<dbReference type="Pfam" id="PF00150">
    <property type="entry name" value="Cellulase"/>
    <property type="match status" value="1"/>
</dbReference>
<keyword evidence="6 8" id="KW-0326">Glycosidase</keyword>
<comment type="caution">
    <text evidence="13">The sequence shown here is derived from an EMBL/GenBank/DDBJ whole genome shotgun (WGS) entry which is preliminary data.</text>
</comment>
<dbReference type="SUPFAM" id="SSF51445">
    <property type="entry name" value="(Trans)glycosidases"/>
    <property type="match status" value="1"/>
</dbReference>
<dbReference type="GO" id="GO:0005576">
    <property type="term" value="C:extracellular region"/>
    <property type="evidence" value="ECO:0007669"/>
    <property type="project" value="TreeGrafter"/>
</dbReference>
<keyword evidence="14" id="KW-1185">Reference proteome</keyword>
<dbReference type="InterPro" id="IPR001547">
    <property type="entry name" value="Glyco_hydro_5"/>
</dbReference>
<feature type="domain" description="Carbohydrate binding X2" evidence="11">
    <location>
        <begin position="379"/>
        <end position="465"/>
    </location>
</feature>
<dbReference type="Gene3D" id="3.20.20.80">
    <property type="entry name" value="Glycosidases"/>
    <property type="match status" value="1"/>
</dbReference>
<evidence type="ECO:0000256" key="6">
    <source>
        <dbReference type="ARBA" id="ARBA00023295"/>
    </source>
</evidence>
<evidence type="ECO:0000259" key="12">
    <source>
        <dbReference type="Pfam" id="PF18448"/>
    </source>
</evidence>
<dbReference type="PIRSF" id="PIRSF001043">
    <property type="entry name" value="Endoglucanase_B"/>
    <property type="match status" value="1"/>
</dbReference>
<feature type="signal peptide" evidence="9">
    <location>
        <begin position="1"/>
        <end position="29"/>
    </location>
</feature>
<comment type="similarity">
    <text evidence="1 8">Belongs to the glycosyl hydrolase 5 (cellulase A) family.</text>
</comment>
<dbReference type="InterPro" id="IPR040946">
    <property type="entry name" value="CBM46"/>
</dbReference>
<dbReference type="Pfam" id="PF18448">
    <property type="entry name" value="CBM46"/>
    <property type="match status" value="1"/>
</dbReference>
<dbReference type="InterPro" id="IPR017853">
    <property type="entry name" value="GH"/>
</dbReference>
<evidence type="ECO:0000313" key="14">
    <source>
        <dbReference type="Proteomes" id="UP000654993"/>
    </source>
</evidence>
<dbReference type="PANTHER" id="PTHR31297:SF41">
    <property type="entry name" value="ENDOGLUCANASE, PUTATIVE (AFU_ORTHOLOGUE AFUA_5G01830)-RELATED"/>
    <property type="match status" value="1"/>
</dbReference>
<accession>A0A916VFW4</accession>
<evidence type="ECO:0000259" key="10">
    <source>
        <dbReference type="Pfam" id="PF00150"/>
    </source>
</evidence>
<evidence type="ECO:0000256" key="9">
    <source>
        <dbReference type="SAM" id="SignalP"/>
    </source>
</evidence>
<dbReference type="SUPFAM" id="SSF81296">
    <property type="entry name" value="E set domains"/>
    <property type="match status" value="1"/>
</dbReference>
<evidence type="ECO:0000256" key="1">
    <source>
        <dbReference type="ARBA" id="ARBA00005641"/>
    </source>
</evidence>
<feature type="domain" description="Glycoside hydrolase family 5" evidence="10">
    <location>
        <begin position="70"/>
        <end position="349"/>
    </location>
</feature>
<dbReference type="GO" id="GO:0008422">
    <property type="term" value="F:beta-glucosidase activity"/>
    <property type="evidence" value="ECO:0007669"/>
    <property type="project" value="TreeGrafter"/>
</dbReference>
<organism evidence="13 14">
    <name type="scientific">Insulibacter thermoxylanivorax</name>
    <dbReference type="NCBI Taxonomy" id="2749268"/>
    <lineage>
        <taxon>Bacteria</taxon>
        <taxon>Bacillati</taxon>
        <taxon>Bacillota</taxon>
        <taxon>Bacilli</taxon>
        <taxon>Bacillales</taxon>
        <taxon>Paenibacillaceae</taxon>
        <taxon>Insulibacter</taxon>
    </lineage>
</organism>
<feature type="domain" description="Endoglucanase B carbohydrate binding" evidence="12">
    <location>
        <begin position="469"/>
        <end position="572"/>
    </location>
</feature>
<evidence type="ECO:0000259" key="11">
    <source>
        <dbReference type="Pfam" id="PF03442"/>
    </source>
</evidence>
<dbReference type="Proteomes" id="UP000654993">
    <property type="component" value="Unassembled WGS sequence"/>
</dbReference>
<evidence type="ECO:0000313" key="13">
    <source>
        <dbReference type="EMBL" id="GFR37866.1"/>
    </source>
</evidence>
<dbReference type="InterPro" id="IPR014756">
    <property type="entry name" value="Ig_E-set"/>
</dbReference>
<dbReference type="EMBL" id="BMAQ01000008">
    <property type="protein sequence ID" value="GFR37866.1"/>
    <property type="molecule type" value="Genomic_DNA"/>
</dbReference>
<feature type="chain" id="PRO_5038047361" evidence="9">
    <location>
        <begin position="30"/>
        <end position="576"/>
    </location>
</feature>
<proteinExistence type="inferred from homology"/>
<dbReference type="InterPro" id="IPR050386">
    <property type="entry name" value="Glycosyl_hydrolase_5"/>
</dbReference>
<dbReference type="GO" id="GO:0030245">
    <property type="term" value="P:cellulose catabolic process"/>
    <property type="evidence" value="ECO:0007669"/>
    <property type="project" value="UniProtKB-KW"/>
</dbReference>
<evidence type="ECO:0000256" key="8">
    <source>
        <dbReference type="RuleBase" id="RU361153"/>
    </source>
</evidence>
<reference evidence="13" key="2">
    <citation type="journal article" date="2021" name="Data Brief">
        <title>Draft genome sequence data of the facultative, thermophilic, xylanolytic bacterium Paenibacillus sp. strain DA-C8.</title>
        <authorList>
            <person name="Chhe C."/>
            <person name="Uke A."/>
            <person name="Baramee S."/>
            <person name="Ungkulpasvich U."/>
            <person name="Tachaapaikoon C."/>
            <person name="Pason P."/>
            <person name="Waeonukul R."/>
            <person name="Ratanakhanokchai K."/>
            <person name="Kosugi A."/>
        </authorList>
    </citation>
    <scope>NUCLEOTIDE SEQUENCE</scope>
    <source>
        <strain evidence="13">DA-C8</strain>
    </source>
</reference>
<evidence type="ECO:0000256" key="2">
    <source>
        <dbReference type="ARBA" id="ARBA00022729"/>
    </source>
</evidence>
<dbReference type="AlphaFoldDB" id="A0A916VFW4"/>
<evidence type="ECO:0000256" key="7">
    <source>
        <dbReference type="ARBA" id="ARBA00023326"/>
    </source>
</evidence>
<evidence type="ECO:0000256" key="5">
    <source>
        <dbReference type="ARBA" id="ARBA00023277"/>
    </source>
</evidence>
<gene>
    <name evidence="13" type="ORF">PRECH8_11620</name>
</gene>
<dbReference type="GO" id="GO:0009986">
    <property type="term" value="C:cell surface"/>
    <property type="evidence" value="ECO:0007669"/>
    <property type="project" value="TreeGrafter"/>
</dbReference>
<keyword evidence="5" id="KW-0119">Carbohydrate metabolism</keyword>
<protein>
    <submittedName>
        <fullName evidence="13">Endoglucanase</fullName>
    </submittedName>
</protein>
<dbReference type="PANTHER" id="PTHR31297">
    <property type="entry name" value="GLUCAN ENDO-1,6-BETA-GLUCOSIDASE B"/>
    <property type="match status" value="1"/>
</dbReference>
<sequence>MKSFRSKTLMLTITTMLLASLFMGSSVFAAEQTKSPMQQYVEAMQPGWNLGNTFDSVGLGGSEDPASEDETAWGNPNVTREQIAWIADQGFKSIRIPITFDAKTGPAPEYVVDPAYLERLAEVVNWSLDEGLYVMINMHHDSWIWVNGMGENHDDVLARFEAIWTQVAGHFKDYPRELMFESINEPQFYGEQSGKSHQELLDTLNLSFYNIVRASGGNNADRPLVLPTLYTNAGQEHLDALKSFIEDLNDPHIIATIHYYGFWPFSVNIAGHTTFDETTRDDIHQNFDRLYDTFVSQGIPVIIGEFGLLGFDQHTGTIEQGEKLKFFAYMLNYAQDKGLTHMLWDNGQHFNRRTFEWNDPQLYEWMRESWRGRSAVGMTDLVFVKKGGEVEDVTIPFEMNGRRFMMLTIGEQPLKMKQDFRFNRQTGVITLNADLLERLTASGEFGEQARLTTYFNLGAPWTFRVIYYDTPVFGAAEGTTVDFAIPVQYNGDLLATMEAYYEDGSFAGPQNWTPFKEFSYTFEPNYEENTLILKPNFFNETEDGVVNLKFHFWSGEVLEYTITKDGDYVTGQPVTN</sequence>
<evidence type="ECO:0000256" key="3">
    <source>
        <dbReference type="ARBA" id="ARBA00022801"/>
    </source>
</evidence>
<dbReference type="Gene3D" id="2.60.40.10">
    <property type="entry name" value="Immunoglobulins"/>
    <property type="match status" value="2"/>
</dbReference>
<dbReference type="Pfam" id="PF03442">
    <property type="entry name" value="CBM_X2"/>
    <property type="match status" value="1"/>
</dbReference>
<dbReference type="InterPro" id="IPR016282">
    <property type="entry name" value="Glyco_hydro_5_endoGlcnase_B"/>
</dbReference>
<dbReference type="InterPro" id="IPR013783">
    <property type="entry name" value="Ig-like_fold"/>
</dbReference>
<keyword evidence="7" id="KW-0624">Polysaccharide degradation</keyword>
<dbReference type="InterPro" id="IPR005102">
    <property type="entry name" value="Carbo-bd_X2"/>
</dbReference>